<name>A0AA38S1U9_9PEZI</name>
<feature type="region of interest" description="Disordered" evidence="2">
    <location>
        <begin position="1"/>
        <end position="45"/>
    </location>
</feature>
<keyword evidence="4" id="KW-1185">Reference proteome</keyword>
<feature type="coiled-coil region" evidence="1">
    <location>
        <begin position="357"/>
        <end position="399"/>
    </location>
</feature>
<organism evidence="3 4">
    <name type="scientific">Pleurostoma richardsiae</name>
    <dbReference type="NCBI Taxonomy" id="41990"/>
    <lineage>
        <taxon>Eukaryota</taxon>
        <taxon>Fungi</taxon>
        <taxon>Dikarya</taxon>
        <taxon>Ascomycota</taxon>
        <taxon>Pezizomycotina</taxon>
        <taxon>Sordariomycetes</taxon>
        <taxon>Sordariomycetidae</taxon>
        <taxon>Calosphaeriales</taxon>
        <taxon>Pleurostomataceae</taxon>
        <taxon>Pleurostoma</taxon>
    </lineage>
</organism>
<dbReference type="AlphaFoldDB" id="A0AA38S1U9"/>
<dbReference type="EMBL" id="JANBVO010000015">
    <property type="protein sequence ID" value="KAJ9145126.1"/>
    <property type="molecule type" value="Genomic_DNA"/>
</dbReference>
<evidence type="ECO:0000313" key="4">
    <source>
        <dbReference type="Proteomes" id="UP001174694"/>
    </source>
</evidence>
<sequence length="405" mass="44396">MYASRPLRTTSKALRAARPARSSARTTRRFQSTSSSSTSSSSTNPALVGGLAGGAVAVTAGYAWYHFSGAKQIVQTQKKARKYIESGVNTLKEKTPEPNEAIDYLRRTASQYAAFVPGAKGYVDTAFDDLDKIRARHGDEVDRIVREAYEELKQVAKDSKSVVSLEAATKAWDVLQKHLKRIGDLASDAAQDILENHPQLKEKLGGGVDQLKAYGENLGPEAKKQVDQTWDQIRDITKSGVSAESVDKARKLVQEKVQQLQKLADDAWQKGLEQAKPVLEKNPKVKQVLEENQDALKHGNLGELWKTVQGGDAGKIEEYVRGQAEKAKQKGQSLLGSGGLEQYLDKIPGGSQIIPKLSELQQVAQKHGKEAEDLLKETVNELQQVLSKKSEEVKKLGEKAANEAK</sequence>
<keyword evidence="1" id="KW-0175">Coiled coil</keyword>
<protein>
    <submittedName>
        <fullName evidence="3">Apolipoprotein/apolipophorin</fullName>
    </submittedName>
</protein>
<dbReference type="Proteomes" id="UP001174694">
    <property type="component" value="Unassembled WGS sequence"/>
</dbReference>
<gene>
    <name evidence="3" type="ORF">NKR23_g5626</name>
</gene>
<feature type="compositionally biased region" description="Low complexity" evidence="2">
    <location>
        <begin position="11"/>
        <end position="45"/>
    </location>
</feature>
<evidence type="ECO:0000256" key="1">
    <source>
        <dbReference type="SAM" id="Coils"/>
    </source>
</evidence>
<reference evidence="3" key="1">
    <citation type="submission" date="2022-07" db="EMBL/GenBank/DDBJ databases">
        <title>Fungi with potential for degradation of polypropylene.</title>
        <authorList>
            <person name="Gostincar C."/>
        </authorList>
    </citation>
    <scope>NUCLEOTIDE SEQUENCE</scope>
    <source>
        <strain evidence="3">EXF-13308</strain>
    </source>
</reference>
<proteinExistence type="predicted"/>
<dbReference type="Gene3D" id="1.20.120.1100">
    <property type="match status" value="1"/>
</dbReference>
<comment type="caution">
    <text evidence="3">The sequence shown here is derived from an EMBL/GenBank/DDBJ whole genome shotgun (WGS) entry which is preliminary data.</text>
</comment>
<evidence type="ECO:0000256" key="2">
    <source>
        <dbReference type="SAM" id="MobiDB-lite"/>
    </source>
</evidence>
<accession>A0AA38S1U9</accession>
<evidence type="ECO:0000313" key="3">
    <source>
        <dbReference type="EMBL" id="KAJ9145126.1"/>
    </source>
</evidence>